<gene>
    <name evidence="1" type="ORF">B0A62_24025</name>
</gene>
<dbReference type="Proteomes" id="UP000198424">
    <property type="component" value="Unassembled WGS sequence"/>
</dbReference>
<evidence type="ECO:0000313" key="2">
    <source>
        <dbReference type="Proteomes" id="UP000198424"/>
    </source>
</evidence>
<comment type="caution">
    <text evidence="1">The sequence shown here is derived from an EMBL/GenBank/DDBJ whole genome shotgun (WGS) entry which is preliminary data.</text>
</comment>
<name>A0ABX4C188_FLAHY</name>
<feature type="non-terminal residue" evidence="1">
    <location>
        <position position="1"/>
    </location>
</feature>
<sequence>NKILFCIKILTKIASKKIKKRKNKTSFLSIFRSKMSFQRVFESFAGKKNQLKTDYITLIMLKK</sequence>
<keyword evidence="2" id="KW-1185">Reference proteome</keyword>
<proteinExistence type="predicted"/>
<protein>
    <submittedName>
        <fullName evidence="1">Uncharacterized protein</fullName>
    </submittedName>
</protein>
<evidence type="ECO:0000313" key="1">
    <source>
        <dbReference type="EMBL" id="OXA85930.1"/>
    </source>
</evidence>
<dbReference type="RefSeq" id="WP_207761518.1">
    <property type="nucleotide sequence ID" value="NZ_MUGY01000051.1"/>
</dbReference>
<organism evidence="1 2">
    <name type="scientific">Flavobacterium hydatis</name>
    <name type="common">Cytophaga aquatilis</name>
    <dbReference type="NCBI Taxonomy" id="991"/>
    <lineage>
        <taxon>Bacteria</taxon>
        <taxon>Pseudomonadati</taxon>
        <taxon>Bacteroidota</taxon>
        <taxon>Flavobacteriia</taxon>
        <taxon>Flavobacteriales</taxon>
        <taxon>Flavobacteriaceae</taxon>
        <taxon>Flavobacterium</taxon>
    </lineage>
</organism>
<dbReference type="EMBL" id="MUGY01000051">
    <property type="protein sequence ID" value="OXA85930.1"/>
    <property type="molecule type" value="Genomic_DNA"/>
</dbReference>
<reference evidence="1 2" key="1">
    <citation type="submission" date="2016-11" db="EMBL/GenBank/DDBJ databases">
        <title>Whole genomes of Flavobacteriaceae.</title>
        <authorList>
            <person name="Stine C."/>
            <person name="Li C."/>
            <person name="Tadesse D."/>
        </authorList>
    </citation>
    <scope>NUCLEOTIDE SEQUENCE [LARGE SCALE GENOMIC DNA]</scope>
    <source>
        <strain evidence="1 2">ATCC 29551</strain>
    </source>
</reference>
<accession>A0ABX4C188</accession>